<evidence type="ECO:0000313" key="3">
    <source>
        <dbReference type="EMBL" id="QEL10886.1"/>
    </source>
</evidence>
<dbReference type="Proteomes" id="UP000322553">
    <property type="component" value="Chromosome"/>
</dbReference>
<dbReference type="EMBL" id="CP043420">
    <property type="protein sequence ID" value="QEL10886.1"/>
    <property type="molecule type" value="Genomic_DNA"/>
</dbReference>
<protein>
    <submittedName>
        <fullName evidence="3">Phage tail tape measure protein</fullName>
    </submittedName>
</protein>
<feature type="compositionally biased region" description="Basic residues" evidence="2">
    <location>
        <begin position="809"/>
        <end position="821"/>
    </location>
</feature>
<dbReference type="AlphaFoldDB" id="A0A1S1NYT8"/>
<dbReference type="KEGG" id="kuy:FY550_06920"/>
<feature type="coiled-coil region" evidence="1">
    <location>
        <begin position="487"/>
        <end position="517"/>
    </location>
</feature>
<gene>
    <name evidence="3" type="ORF">FY550_06920</name>
</gene>
<dbReference type="RefSeq" id="WP_070977169.1">
    <property type="nucleotide sequence ID" value="NZ_CP043420.1"/>
</dbReference>
<evidence type="ECO:0000256" key="2">
    <source>
        <dbReference type="SAM" id="MobiDB-lite"/>
    </source>
</evidence>
<sequence length="821" mass="88410">MASRSLGQLTLDLVARIGGFTGPLEKAERMTKAKMTNIASSVKTAATSITAAGAAATGAAAAVVAYTNHAAQNARELKNQASVANTSVEQFQRMAYAANNVGVEQDKLSDILKDVNDRVGDFLTTGGGEMADFFQNIAPRIGMTADEFRNLSGPEALQKFYNGLQEANLSQAEMVFYMESISDNATALIPLLRDGGAGFAQMAQEADDLGIVLSDLDIAQLEEFSEQFNRLTSIMGSMSDLLAANLAPYLSVLGDYLVDATKGADGLREALPGALHDAVAALGPLLDNFQKFRQFDAQFKVVMASMDLAVAEFAEDAWDSMSYFIDTAINGINNLIRAVNTIPGVDDIDLIESFQDSDFFKGFHERTEDARKELEDFQQDLVNISSQEMPSAAIDRYLADVQQKIDSADIKPLSDWLFPPNRAGGSGGAGSGIDTSGIKKQIDSLQLEAKTVGMSSDEQKLYKLALDGATDSQIAQAKAALDTVSAFEKQKEASEDYQQLLEDLRSSEEKLTDQVNQRLAVLDAANVSADKYAEVAGKIAGAAFQDAPDYGGLDASVGGPTSELDKIDDAQEQLEEWYSNQLDMLSNFREERADLTAEWDEQEQQLKQEHEDKLADIERARQTARLAAGEEFFGNMSDITRTFFGEQSKEYRAMFAVEKAYALAKVAMNAPQTASDAYAAMAGIPFVGPALGIAAAAAALTYQTAQISAVESTSMSGMAHDGINSVPETGTWLLKKGERVTTADTSAKLDRTLDQVQRDRAPSGGGANVNIFENPKRGGESNSRTNEDGSTDVDVFVADIMGDGPRSKAISRKWKLQSRGT</sequence>
<feature type="region of interest" description="Disordered" evidence="2">
    <location>
        <begin position="754"/>
        <end position="792"/>
    </location>
</feature>
<dbReference type="OrthoDB" id="6174294at2"/>
<proteinExistence type="predicted"/>
<keyword evidence="1" id="KW-0175">Coiled coil</keyword>
<accession>A0A1S1NYT8</accession>
<evidence type="ECO:0000313" key="4">
    <source>
        <dbReference type="Proteomes" id="UP000322553"/>
    </source>
</evidence>
<feature type="region of interest" description="Disordered" evidence="2">
    <location>
        <begin position="802"/>
        <end position="821"/>
    </location>
</feature>
<name>A0A1S1NYT8_9GAMM</name>
<dbReference type="STRING" id="657387.BH688_03155"/>
<keyword evidence="4" id="KW-1185">Reference proteome</keyword>
<organism evidence="3 4">
    <name type="scientific">Kushneria phosphatilytica</name>
    <dbReference type="NCBI Taxonomy" id="657387"/>
    <lineage>
        <taxon>Bacteria</taxon>
        <taxon>Pseudomonadati</taxon>
        <taxon>Pseudomonadota</taxon>
        <taxon>Gammaproteobacteria</taxon>
        <taxon>Oceanospirillales</taxon>
        <taxon>Halomonadaceae</taxon>
        <taxon>Kushneria</taxon>
    </lineage>
</organism>
<reference evidence="3 4" key="1">
    <citation type="submission" date="2019-08" db="EMBL/GenBank/DDBJ databases">
        <title>Complete genome sequence of Kushneria sp. YCWA18, a halophilic phosphate-solubilizing bacterium isolated from Daqiao saltern in China.</title>
        <authorList>
            <person name="Du G.-X."/>
            <person name="Qu L.-Y."/>
        </authorList>
    </citation>
    <scope>NUCLEOTIDE SEQUENCE [LARGE SCALE GENOMIC DNA]</scope>
    <source>
        <strain evidence="3 4">YCWA18</strain>
    </source>
</reference>
<feature type="coiled-coil region" evidence="1">
    <location>
        <begin position="585"/>
        <end position="627"/>
    </location>
</feature>
<evidence type="ECO:0000256" key="1">
    <source>
        <dbReference type="SAM" id="Coils"/>
    </source>
</evidence>